<dbReference type="NCBIfam" id="NF047391">
    <property type="entry name" value="SA0570_fam"/>
    <property type="match status" value="1"/>
</dbReference>
<dbReference type="PATRIC" id="fig|1229783.3.peg.2023"/>
<organism evidence="1 2">
    <name type="scientific">Staphylococcus massiliensis S46</name>
    <dbReference type="NCBI Taxonomy" id="1229783"/>
    <lineage>
        <taxon>Bacteria</taxon>
        <taxon>Bacillati</taxon>
        <taxon>Bacillota</taxon>
        <taxon>Bacilli</taxon>
        <taxon>Bacillales</taxon>
        <taxon>Staphylococcaceae</taxon>
        <taxon>Staphylococcus</taxon>
    </lineage>
</organism>
<name>K9AFB1_9STAP</name>
<sequence length="167" mass="18539">MKKLIGAVMVTGLMMTGMNYGTAEASSNDLSTIEQLDKGTQTLEDVKLGEPIQNVIKQYGTPVYSYQPNGKKHFYEFNTKEGLLIVTADGVKNKGNVQAISMSYNNMDGATIDQVTEELGPLAFKQEFFNNQTGNFGYVKKGNMNLQFTTPSPDDKELKLYRIDISK</sequence>
<evidence type="ECO:0000313" key="1">
    <source>
        <dbReference type="EMBL" id="EKU46014.1"/>
    </source>
</evidence>
<keyword evidence="2" id="KW-1185">Reference proteome</keyword>
<evidence type="ECO:0000313" key="2">
    <source>
        <dbReference type="Proteomes" id="UP000009885"/>
    </source>
</evidence>
<dbReference type="InterPro" id="IPR058116">
    <property type="entry name" value="SA0570-like"/>
</dbReference>
<protein>
    <submittedName>
        <fullName evidence="1">Uncharacterized protein</fullName>
    </submittedName>
</protein>
<gene>
    <name evidence="1" type="ORF">C273_10147</name>
</gene>
<reference evidence="1 2" key="1">
    <citation type="journal article" date="2013" name="Genome Announc.">
        <title>Genome Sequence of Staphylococcus massiliensis Strain S46, Isolated from the Surface of Healthy Human Skin.</title>
        <authorList>
            <person name="Srivastav R."/>
            <person name="Singh A."/>
            <person name="Jangir P.K."/>
            <person name="Kumari C."/>
            <person name="Muduli S."/>
            <person name="Sharma R."/>
        </authorList>
    </citation>
    <scope>NUCLEOTIDE SEQUENCE [LARGE SCALE GENOMIC DNA]</scope>
    <source>
        <strain evidence="1 2">S46</strain>
    </source>
</reference>
<dbReference type="RefSeq" id="WP_009384633.1">
    <property type="nucleotide sequence ID" value="NZ_AMSQ01000021.1"/>
</dbReference>
<dbReference type="eggNOG" id="ENOG503056J">
    <property type="taxonomic scope" value="Bacteria"/>
</dbReference>
<accession>K9AFB1</accession>
<proteinExistence type="predicted"/>
<dbReference type="AlphaFoldDB" id="K9AFB1"/>
<dbReference type="Proteomes" id="UP000009885">
    <property type="component" value="Unassembled WGS sequence"/>
</dbReference>
<dbReference type="STRING" id="1229783.C273_10147"/>
<dbReference type="OrthoDB" id="2399156at2"/>
<comment type="caution">
    <text evidence="1">The sequence shown here is derived from an EMBL/GenBank/DDBJ whole genome shotgun (WGS) entry which is preliminary data.</text>
</comment>
<dbReference type="EMBL" id="AMSQ01000021">
    <property type="protein sequence ID" value="EKU46014.1"/>
    <property type="molecule type" value="Genomic_DNA"/>
</dbReference>